<accession>A0A8D8TR43</accession>
<evidence type="ECO:0000313" key="1">
    <source>
        <dbReference type="EMBL" id="CAG6693205.1"/>
    </source>
</evidence>
<dbReference type="AlphaFoldDB" id="A0A8D8TR43"/>
<evidence type="ECO:0008006" key="2">
    <source>
        <dbReference type="Google" id="ProtNLM"/>
    </source>
</evidence>
<organism evidence="1">
    <name type="scientific">Cacopsylla melanoneura</name>
    <dbReference type="NCBI Taxonomy" id="428564"/>
    <lineage>
        <taxon>Eukaryota</taxon>
        <taxon>Metazoa</taxon>
        <taxon>Ecdysozoa</taxon>
        <taxon>Arthropoda</taxon>
        <taxon>Hexapoda</taxon>
        <taxon>Insecta</taxon>
        <taxon>Pterygota</taxon>
        <taxon>Neoptera</taxon>
        <taxon>Paraneoptera</taxon>
        <taxon>Hemiptera</taxon>
        <taxon>Sternorrhyncha</taxon>
        <taxon>Psylloidea</taxon>
        <taxon>Psyllidae</taxon>
        <taxon>Psyllinae</taxon>
        <taxon>Cacopsylla</taxon>
    </lineage>
</organism>
<protein>
    <recommendedName>
        <fullName evidence="2">Reverse transcriptase</fullName>
    </recommendedName>
</protein>
<proteinExistence type="predicted"/>
<name>A0A8D8TR43_9HEMI</name>
<reference evidence="1" key="1">
    <citation type="submission" date="2021-05" db="EMBL/GenBank/DDBJ databases">
        <authorList>
            <person name="Alioto T."/>
            <person name="Alioto T."/>
            <person name="Gomez Garrido J."/>
        </authorList>
    </citation>
    <scope>NUCLEOTIDE SEQUENCE</scope>
</reference>
<dbReference type="EMBL" id="HBUF01311374">
    <property type="protein sequence ID" value="CAG6693205.1"/>
    <property type="molecule type" value="Transcribed_RNA"/>
</dbReference>
<sequence>MKLGRLKSRHPPVETAIALQTSDSTSSTRWRESWDQAAQNGGNLLPCIETFPPGFDLPRRTWVSLNRARTNCGRCADMFHKWGIQDVSSACDCGAEKQTVHHIILECPLRKFTGSLEDFMTGREEAIEYLNNLDIQI</sequence>